<accession>A0A2I0WDT4</accession>
<keyword evidence="2" id="KW-1185">Reference proteome</keyword>
<reference evidence="1 2" key="1">
    <citation type="journal article" date="2016" name="Sci. Rep.">
        <title>The Dendrobium catenatum Lindl. genome sequence provides insights into polysaccharide synthase, floral development and adaptive evolution.</title>
        <authorList>
            <person name="Zhang G.Q."/>
            <person name="Xu Q."/>
            <person name="Bian C."/>
            <person name="Tsai W.C."/>
            <person name="Yeh C.M."/>
            <person name="Liu K.W."/>
            <person name="Yoshida K."/>
            <person name="Zhang L.S."/>
            <person name="Chang S.B."/>
            <person name="Chen F."/>
            <person name="Shi Y."/>
            <person name="Su Y.Y."/>
            <person name="Zhang Y.Q."/>
            <person name="Chen L.J."/>
            <person name="Yin Y."/>
            <person name="Lin M."/>
            <person name="Huang H."/>
            <person name="Deng H."/>
            <person name="Wang Z.W."/>
            <person name="Zhu S.L."/>
            <person name="Zhao X."/>
            <person name="Deng C."/>
            <person name="Niu S.C."/>
            <person name="Huang J."/>
            <person name="Wang M."/>
            <person name="Liu G.H."/>
            <person name="Yang H.J."/>
            <person name="Xiao X.J."/>
            <person name="Hsiao Y.Y."/>
            <person name="Wu W.L."/>
            <person name="Chen Y.Y."/>
            <person name="Mitsuda N."/>
            <person name="Ohme-Takagi M."/>
            <person name="Luo Y.B."/>
            <person name="Van de Peer Y."/>
            <person name="Liu Z.J."/>
        </authorList>
    </citation>
    <scope>NUCLEOTIDE SEQUENCE [LARGE SCALE GENOMIC DNA]</scope>
    <source>
        <tissue evidence="1">The whole plant</tissue>
    </source>
</reference>
<proteinExistence type="predicted"/>
<evidence type="ECO:0000313" key="1">
    <source>
        <dbReference type="EMBL" id="PKU73823.1"/>
    </source>
</evidence>
<evidence type="ECO:0000313" key="2">
    <source>
        <dbReference type="Proteomes" id="UP000233837"/>
    </source>
</evidence>
<dbReference type="Proteomes" id="UP000233837">
    <property type="component" value="Unassembled WGS sequence"/>
</dbReference>
<gene>
    <name evidence="1" type="ORF">MA16_Dca011969</name>
</gene>
<organism evidence="1 2">
    <name type="scientific">Dendrobium catenatum</name>
    <dbReference type="NCBI Taxonomy" id="906689"/>
    <lineage>
        <taxon>Eukaryota</taxon>
        <taxon>Viridiplantae</taxon>
        <taxon>Streptophyta</taxon>
        <taxon>Embryophyta</taxon>
        <taxon>Tracheophyta</taxon>
        <taxon>Spermatophyta</taxon>
        <taxon>Magnoliopsida</taxon>
        <taxon>Liliopsida</taxon>
        <taxon>Asparagales</taxon>
        <taxon>Orchidaceae</taxon>
        <taxon>Epidendroideae</taxon>
        <taxon>Malaxideae</taxon>
        <taxon>Dendrobiinae</taxon>
        <taxon>Dendrobium</taxon>
    </lineage>
</organism>
<dbReference type="AlphaFoldDB" id="A0A2I0WDT4"/>
<sequence length="100" mass="11121">MCKSGITRRLLHAWKWVGVQAWGVRSGRCHASRVQGENIGVVGEGTKTGTGLDREFSHVREGGVAILRFMYGSFGRIWIPDERGVAQVLTYCKNTTKIID</sequence>
<reference evidence="1 2" key="2">
    <citation type="journal article" date="2017" name="Nature">
        <title>The Apostasia genome and the evolution of orchids.</title>
        <authorList>
            <person name="Zhang G.Q."/>
            <person name="Liu K.W."/>
            <person name="Li Z."/>
            <person name="Lohaus R."/>
            <person name="Hsiao Y.Y."/>
            <person name="Niu S.C."/>
            <person name="Wang J.Y."/>
            <person name="Lin Y.C."/>
            <person name="Xu Q."/>
            <person name="Chen L.J."/>
            <person name="Yoshida K."/>
            <person name="Fujiwara S."/>
            <person name="Wang Z.W."/>
            <person name="Zhang Y.Q."/>
            <person name="Mitsuda N."/>
            <person name="Wang M."/>
            <person name="Liu G.H."/>
            <person name="Pecoraro L."/>
            <person name="Huang H.X."/>
            <person name="Xiao X.J."/>
            <person name="Lin M."/>
            <person name="Wu X.Y."/>
            <person name="Wu W.L."/>
            <person name="Chen Y.Y."/>
            <person name="Chang S.B."/>
            <person name="Sakamoto S."/>
            <person name="Ohme-Takagi M."/>
            <person name="Yagi M."/>
            <person name="Zeng S.J."/>
            <person name="Shen C.Y."/>
            <person name="Yeh C.M."/>
            <person name="Luo Y.B."/>
            <person name="Tsai W.C."/>
            <person name="Van de Peer Y."/>
            <person name="Liu Z.J."/>
        </authorList>
    </citation>
    <scope>NUCLEOTIDE SEQUENCE [LARGE SCALE GENOMIC DNA]</scope>
    <source>
        <tissue evidence="1">The whole plant</tissue>
    </source>
</reference>
<name>A0A2I0WDT4_9ASPA</name>
<dbReference type="EMBL" id="KZ502719">
    <property type="protein sequence ID" value="PKU73823.1"/>
    <property type="molecule type" value="Genomic_DNA"/>
</dbReference>
<protein>
    <submittedName>
        <fullName evidence="1">Uncharacterized protein</fullName>
    </submittedName>
</protein>